<gene>
    <name evidence="6" type="primary">nadK</name>
    <name evidence="7" type="ORF">HNR32_001529</name>
</gene>
<evidence type="ECO:0000256" key="5">
    <source>
        <dbReference type="ARBA" id="ARBA00047925"/>
    </source>
</evidence>
<dbReference type="GO" id="GO:0051287">
    <property type="term" value="F:NAD binding"/>
    <property type="evidence" value="ECO:0007669"/>
    <property type="project" value="UniProtKB-ARBA"/>
</dbReference>
<dbReference type="InterPro" id="IPR017437">
    <property type="entry name" value="ATP-NAD_kinase_PpnK-typ_C"/>
</dbReference>
<comment type="similarity">
    <text evidence="6">Belongs to the NAD kinase family.</text>
</comment>
<keyword evidence="8" id="KW-1185">Reference proteome</keyword>
<feature type="binding site" evidence="6">
    <location>
        <begin position="140"/>
        <end position="141"/>
    </location>
    <ligand>
        <name>NAD(+)</name>
        <dbReference type="ChEBI" id="CHEBI:57540"/>
    </ligand>
</feature>
<comment type="subcellular location">
    <subcellularLocation>
        <location evidence="6">Cytoplasm</location>
    </subcellularLocation>
</comment>
<name>A0A840UF76_9FIRM</name>
<evidence type="ECO:0000256" key="3">
    <source>
        <dbReference type="ARBA" id="ARBA00022857"/>
    </source>
</evidence>
<dbReference type="Proteomes" id="UP000559117">
    <property type="component" value="Unassembled WGS sequence"/>
</dbReference>
<reference evidence="7 8" key="1">
    <citation type="submission" date="2020-08" db="EMBL/GenBank/DDBJ databases">
        <title>Genomic Encyclopedia of Type Strains, Phase IV (KMG-IV): sequencing the most valuable type-strain genomes for metagenomic binning, comparative biology and taxonomic classification.</title>
        <authorList>
            <person name="Goeker M."/>
        </authorList>
    </citation>
    <scope>NUCLEOTIDE SEQUENCE [LARGE SCALE GENOMIC DNA]</scope>
    <source>
        <strain evidence="7 8">DSM 24661</strain>
    </source>
</reference>
<dbReference type="PANTHER" id="PTHR20275">
    <property type="entry name" value="NAD KINASE"/>
    <property type="match status" value="1"/>
</dbReference>
<feature type="binding site" evidence="6">
    <location>
        <begin position="66"/>
        <end position="67"/>
    </location>
    <ligand>
        <name>NAD(+)</name>
        <dbReference type="ChEBI" id="CHEBI:57540"/>
    </ligand>
</feature>
<dbReference type="RefSeq" id="WP_183861275.1">
    <property type="nucleotide sequence ID" value="NZ_JACHFH010000017.1"/>
</dbReference>
<dbReference type="GO" id="GO:0005737">
    <property type="term" value="C:cytoplasm"/>
    <property type="evidence" value="ECO:0007669"/>
    <property type="project" value="UniProtKB-SubCell"/>
</dbReference>
<keyword evidence="6" id="KW-0067">ATP-binding</keyword>
<dbReference type="Gene3D" id="3.40.50.10330">
    <property type="entry name" value="Probable inorganic polyphosphate/atp-NAD kinase, domain 1"/>
    <property type="match status" value="1"/>
</dbReference>
<keyword evidence="3 6" id="KW-0521">NADP</keyword>
<dbReference type="SUPFAM" id="SSF111331">
    <property type="entry name" value="NAD kinase/diacylglycerol kinase-like"/>
    <property type="match status" value="1"/>
</dbReference>
<keyword evidence="6" id="KW-0963">Cytoplasm</keyword>
<keyword evidence="4 6" id="KW-0520">NAD</keyword>
<feature type="binding site" evidence="6">
    <location>
        <position position="240"/>
    </location>
    <ligand>
        <name>NAD(+)</name>
        <dbReference type="ChEBI" id="CHEBI:57540"/>
    </ligand>
</feature>
<dbReference type="Gene3D" id="2.60.200.30">
    <property type="entry name" value="Probable inorganic polyphosphate/atp-NAD kinase, domain 2"/>
    <property type="match status" value="1"/>
</dbReference>
<evidence type="ECO:0000313" key="8">
    <source>
        <dbReference type="Proteomes" id="UP000559117"/>
    </source>
</evidence>
<dbReference type="InterPro" id="IPR016064">
    <property type="entry name" value="NAD/diacylglycerol_kinase_sf"/>
</dbReference>
<dbReference type="AlphaFoldDB" id="A0A840UF76"/>
<dbReference type="Pfam" id="PF01513">
    <property type="entry name" value="NAD_kinase"/>
    <property type="match status" value="1"/>
</dbReference>
<dbReference type="EMBL" id="JACHFH010000017">
    <property type="protein sequence ID" value="MBB5336381.1"/>
    <property type="molecule type" value="Genomic_DNA"/>
</dbReference>
<dbReference type="GO" id="GO:0019674">
    <property type="term" value="P:NAD+ metabolic process"/>
    <property type="evidence" value="ECO:0007669"/>
    <property type="project" value="InterPro"/>
</dbReference>
<dbReference type="Pfam" id="PF20143">
    <property type="entry name" value="NAD_kinase_C"/>
    <property type="match status" value="1"/>
</dbReference>
<comment type="catalytic activity">
    <reaction evidence="5 6">
        <text>NAD(+) + ATP = ADP + NADP(+) + H(+)</text>
        <dbReference type="Rhea" id="RHEA:18629"/>
        <dbReference type="ChEBI" id="CHEBI:15378"/>
        <dbReference type="ChEBI" id="CHEBI:30616"/>
        <dbReference type="ChEBI" id="CHEBI:57540"/>
        <dbReference type="ChEBI" id="CHEBI:58349"/>
        <dbReference type="ChEBI" id="CHEBI:456216"/>
        <dbReference type="EC" id="2.7.1.23"/>
    </reaction>
</comment>
<dbReference type="GO" id="GO:0005524">
    <property type="term" value="F:ATP binding"/>
    <property type="evidence" value="ECO:0007669"/>
    <property type="project" value="UniProtKB-KW"/>
</dbReference>
<feature type="active site" description="Proton acceptor" evidence="6">
    <location>
        <position position="66"/>
    </location>
</feature>
<organism evidence="7 8">
    <name type="scientific">Pectinatus brassicae</name>
    <dbReference type="NCBI Taxonomy" id="862415"/>
    <lineage>
        <taxon>Bacteria</taxon>
        <taxon>Bacillati</taxon>
        <taxon>Bacillota</taxon>
        <taxon>Negativicutes</taxon>
        <taxon>Selenomonadales</taxon>
        <taxon>Selenomonadaceae</taxon>
        <taxon>Pectinatus</taxon>
    </lineage>
</organism>
<proteinExistence type="inferred from homology"/>
<evidence type="ECO:0000256" key="1">
    <source>
        <dbReference type="ARBA" id="ARBA00022679"/>
    </source>
</evidence>
<evidence type="ECO:0000256" key="4">
    <source>
        <dbReference type="ARBA" id="ARBA00023027"/>
    </source>
</evidence>
<keyword evidence="2 6" id="KW-0418">Kinase</keyword>
<dbReference type="PANTHER" id="PTHR20275:SF0">
    <property type="entry name" value="NAD KINASE"/>
    <property type="match status" value="1"/>
</dbReference>
<dbReference type="GO" id="GO:0006741">
    <property type="term" value="P:NADP+ biosynthetic process"/>
    <property type="evidence" value="ECO:0007669"/>
    <property type="project" value="UniProtKB-UniRule"/>
</dbReference>
<feature type="binding site" evidence="6">
    <location>
        <position position="170"/>
    </location>
    <ligand>
        <name>NAD(+)</name>
        <dbReference type="ChEBI" id="CHEBI:57540"/>
    </ligand>
</feature>
<feature type="binding site" evidence="6">
    <location>
        <begin position="181"/>
        <end position="186"/>
    </location>
    <ligand>
        <name>NAD(+)</name>
        <dbReference type="ChEBI" id="CHEBI:57540"/>
    </ligand>
</feature>
<evidence type="ECO:0000256" key="6">
    <source>
        <dbReference type="HAMAP-Rule" id="MF_00361"/>
    </source>
</evidence>
<dbReference type="GO" id="GO:0046872">
    <property type="term" value="F:metal ion binding"/>
    <property type="evidence" value="ECO:0007669"/>
    <property type="project" value="UniProtKB-UniRule"/>
</dbReference>
<feature type="binding site" evidence="6">
    <location>
        <position position="168"/>
    </location>
    <ligand>
        <name>NAD(+)</name>
        <dbReference type="ChEBI" id="CHEBI:57540"/>
    </ligand>
</feature>
<accession>A0A840UF76</accession>
<comment type="caution">
    <text evidence="6">Lacks conserved residue(s) required for the propagation of feature annotation.</text>
</comment>
<comment type="caution">
    <text evidence="7">The sequence shown here is derived from an EMBL/GenBank/DDBJ whole genome shotgun (WGS) entry which is preliminary data.</text>
</comment>
<evidence type="ECO:0000256" key="2">
    <source>
        <dbReference type="ARBA" id="ARBA00022777"/>
    </source>
</evidence>
<feature type="binding site" evidence="6">
    <location>
        <position position="151"/>
    </location>
    <ligand>
        <name>NAD(+)</name>
        <dbReference type="ChEBI" id="CHEBI:57540"/>
    </ligand>
</feature>
<dbReference type="EC" id="2.7.1.23" evidence="6"/>
<dbReference type="HAMAP" id="MF_00361">
    <property type="entry name" value="NAD_kinase"/>
    <property type="match status" value="1"/>
</dbReference>
<dbReference type="InterPro" id="IPR017438">
    <property type="entry name" value="ATP-NAD_kinase_N"/>
</dbReference>
<comment type="function">
    <text evidence="6">Involved in the regulation of the intracellular balance of NAD and NADP, and is a key enzyme in the biosynthesis of NADP. Catalyzes specifically the phosphorylation on 2'-hydroxyl of the adenosine moiety of NAD to yield NADP.</text>
</comment>
<keyword evidence="1 6" id="KW-0808">Transferase</keyword>
<evidence type="ECO:0000313" key="7">
    <source>
        <dbReference type="EMBL" id="MBB5336381.1"/>
    </source>
</evidence>
<comment type="cofactor">
    <cofactor evidence="6">
        <name>a divalent metal cation</name>
        <dbReference type="ChEBI" id="CHEBI:60240"/>
    </cofactor>
</comment>
<dbReference type="InterPro" id="IPR002504">
    <property type="entry name" value="NADK"/>
</dbReference>
<protein>
    <recommendedName>
        <fullName evidence="6">NAD kinase</fullName>
        <ecNumber evidence="6">2.7.1.23</ecNumber>
    </recommendedName>
    <alternativeName>
        <fullName evidence="6">ATP-dependent NAD kinase</fullName>
    </alternativeName>
</protein>
<sequence length="288" mass="31686">MKIGIFPNYTKKESKSLLDRIIKFFIEHDAQVVLAEDIAKFFNYENLAVADILQADIDVGLSIGGDGTLLGVCRLLAPQGIPVCGINIGNLGFLADIEISELENKLCKILSGKYNIEQRLMLAGYIKKDDKLTLAGYAVNDIVITSAGVARMVGLQLELDAYKVADYRADGLIVSTPTGSTAYSLSAGGPIINPKAKVLLVTPICPHTFYVRPMVINETEQIDIKVKDTRQQVILTFDGQAVYPINSDEQILISKAPFLAQIIKFDDKNYYKILLNKLVRSNSNAEIQ</sequence>
<dbReference type="GO" id="GO:0003951">
    <property type="term" value="F:NAD+ kinase activity"/>
    <property type="evidence" value="ECO:0007669"/>
    <property type="project" value="UniProtKB-UniRule"/>
</dbReference>
<keyword evidence="6" id="KW-0547">Nucleotide-binding</keyword>